<sequence length="372" mass="41143">MPPPKKNFCVGSKTFNPTDIADTAQQQAIQKRLFQNDLLNASRALFNIPEDDTYVYHAMASVNLRQVQHVVSLGGANGLHAWYRSDDGSVIGPPSQPDIDAYVTIFKPQAAAEAALRNFTTNAKKGSIRASVAQHLSPRRYVHPDYTSQLTVSRSKKPVPYNPYFDFWEWACHSLEWVGPDESTQKLQTSHHVLPIFMHHFGCLAPSHEGLQIIKNIAGTRAVADVGSGNGYWTHMLRAYGLTVHPVDNMQSEWRVTWVDDTTVADGVKWLGKNGGGKDMVLLLVYPIVGTAEDGVDGSFTRDVIAAYKGDTIVVGGTQNSNGYTGFSSLTMAEYMAKEHVADWVRVAQVPLPSFPGKDEALYMFQRIKDSK</sequence>
<accession>A0A0A1TFJ0</accession>
<dbReference type="Proteomes" id="UP000039046">
    <property type="component" value="Unassembled WGS sequence"/>
</dbReference>
<reference evidence="1 2" key="1">
    <citation type="journal article" date="2015" name="Genome Announc.">
        <title>Draft Genome Sequence and Gene Annotation of the Entomopathogenic Fungus Verticillium hemipterigenum.</title>
        <authorList>
            <person name="Horn F."/>
            <person name="Habel A."/>
            <person name="Scharf D.H."/>
            <person name="Dworschak J."/>
            <person name="Brakhage A.A."/>
            <person name="Guthke R."/>
            <person name="Hertweck C."/>
            <person name="Linde J."/>
        </authorList>
    </citation>
    <scope>NUCLEOTIDE SEQUENCE [LARGE SCALE GENOMIC DNA]</scope>
</reference>
<protein>
    <submittedName>
        <fullName evidence="1">Uncharacterized protein</fullName>
    </submittedName>
</protein>
<dbReference type="EMBL" id="CDHN01000005">
    <property type="protein sequence ID" value="CEJ93549.1"/>
    <property type="molecule type" value="Genomic_DNA"/>
</dbReference>
<proteinExistence type="predicted"/>
<evidence type="ECO:0000313" key="2">
    <source>
        <dbReference type="Proteomes" id="UP000039046"/>
    </source>
</evidence>
<evidence type="ECO:0000313" key="1">
    <source>
        <dbReference type="EMBL" id="CEJ93549.1"/>
    </source>
</evidence>
<dbReference type="OrthoDB" id="5411518at2759"/>
<dbReference type="AlphaFoldDB" id="A0A0A1TFJ0"/>
<dbReference type="PANTHER" id="PTHR39290">
    <property type="entry name" value="C3H1-TYPE DOMAIN-CONTAINING PROTEIN-RELATED"/>
    <property type="match status" value="1"/>
</dbReference>
<gene>
    <name evidence="1" type="ORF">VHEMI09129</name>
</gene>
<dbReference type="HOGENOM" id="CLU_054799_0_0_1"/>
<organism evidence="1 2">
    <name type="scientific">[Torrubiella] hemipterigena</name>
    <dbReference type="NCBI Taxonomy" id="1531966"/>
    <lineage>
        <taxon>Eukaryota</taxon>
        <taxon>Fungi</taxon>
        <taxon>Dikarya</taxon>
        <taxon>Ascomycota</taxon>
        <taxon>Pezizomycotina</taxon>
        <taxon>Sordariomycetes</taxon>
        <taxon>Hypocreomycetidae</taxon>
        <taxon>Hypocreales</taxon>
        <taxon>Clavicipitaceae</taxon>
        <taxon>Clavicipitaceae incertae sedis</taxon>
        <taxon>'Torrubiella' clade</taxon>
    </lineage>
</organism>
<keyword evidence="2" id="KW-1185">Reference proteome</keyword>
<dbReference type="PANTHER" id="PTHR39290:SF6">
    <property type="entry name" value="S-ADENOSYL-L-METHIONINE-DEPENDENT METHYLTRANSFERASES SUPERFAMILY PROTEIN"/>
    <property type="match status" value="1"/>
</dbReference>
<name>A0A0A1TFJ0_9HYPO</name>